<evidence type="ECO:0000313" key="3">
    <source>
        <dbReference type="Proteomes" id="UP001281305"/>
    </source>
</evidence>
<accession>A0ABZ2TK62</accession>
<dbReference type="RefSeq" id="WP_317054384.1">
    <property type="nucleotide sequence ID" value="NZ_CP146607.1"/>
</dbReference>
<protein>
    <submittedName>
        <fullName evidence="2">Pyridoxamine 5'-phosphate oxidase family protein</fullName>
    </submittedName>
</protein>
<dbReference type="PANTHER" id="PTHR42815">
    <property type="entry name" value="FAD-BINDING, PUTATIVE (AFU_ORTHOLOGUE AFUA_6G07600)-RELATED"/>
    <property type="match status" value="1"/>
</dbReference>
<dbReference type="EMBL" id="CP146607">
    <property type="protein sequence ID" value="WYK20135.1"/>
    <property type="molecule type" value="Genomic_DNA"/>
</dbReference>
<geneLocation type="plasmid" evidence="2 3">
    <name>unnamed1</name>
</geneLocation>
<proteinExistence type="predicted"/>
<dbReference type="InterPro" id="IPR012349">
    <property type="entry name" value="Split_barrel_FMN-bd"/>
</dbReference>
<keyword evidence="3" id="KW-1185">Reference proteome</keyword>
<dbReference type="InterPro" id="IPR011576">
    <property type="entry name" value="Pyridox_Oxase_N"/>
</dbReference>
<keyword evidence="2" id="KW-0614">Plasmid</keyword>
<evidence type="ECO:0000313" key="2">
    <source>
        <dbReference type="EMBL" id="WYK20135.1"/>
    </source>
</evidence>
<reference evidence="2 3" key="1">
    <citation type="submission" date="2024-02" db="EMBL/GenBank/DDBJ databases">
        <title>Roseovarius strain W115 nov., isolated from a marine algae.</title>
        <authorList>
            <person name="Lee M.W."/>
            <person name="Lee J.K."/>
            <person name="Kim J.M."/>
            <person name="Choi D.G."/>
            <person name="Baek J.H."/>
            <person name="Bayburt H."/>
            <person name="Jung J.J."/>
            <person name="Han D.M."/>
            <person name="Jeon C.O."/>
        </authorList>
    </citation>
    <scope>NUCLEOTIDE SEQUENCE [LARGE SCALE GENOMIC DNA]</scope>
    <source>
        <strain evidence="2 3">W115</strain>
        <plasmid evidence="2 3">unnamed1</plasmid>
    </source>
</reference>
<dbReference type="Pfam" id="PF01243">
    <property type="entry name" value="PNPOx_N"/>
    <property type="match status" value="1"/>
</dbReference>
<name>A0ABZ2TK62_9RHOB</name>
<organism evidence="2 3">
    <name type="scientific">Roseovarius rhodophyticola</name>
    <dbReference type="NCBI Taxonomy" id="3080827"/>
    <lineage>
        <taxon>Bacteria</taxon>
        <taxon>Pseudomonadati</taxon>
        <taxon>Pseudomonadota</taxon>
        <taxon>Alphaproteobacteria</taxon>
        <taxon>Rhodobacterales</taxon>
        <taxon>Roseobacteraceae</taxon>
        <taxon>Roseovarius</taxon>
    </lineage>
</organism>
<dbReference type="Gene3D" id="2.30.110.10">
    <property type="entry name" value="Electron Transport, Fmn-binding Protein, Chain A"/>
    <property type="match status" value="2"/>
</dbReference>
<sequence length="314" mass="34439">MTPEHFHEGELRLQEQTGDREKIAVMTRHLMNDFMPDQHRAFFEGLEYIFLGTVDAKGLPHASIMTGSVGFASSPGPKTLVIQTGDRAGTPAFDALDLGQAVGVVGLDLSNQRRNRMHGKITDLDDVSVTITVVQSYGNCPKYINLREISEREHPIAGGEFEERDVLNAYDTSLIKAADTFLIASYVQDGSGAPYEGVDVNHRGGQPGFVSVDSPSQITIPDYRGNNLFNTFGNLLLNPDAGLLFVDFKTGDQLHLHGKASLIKDADEVAQTPGALRLLRIQISGVRRTTKATPLRWTFVEHSPVNPDLTPEKD</sequence>
<dbReference type="SUPFAM" id="SSF50475">
    <property type="entry name" value="FMN-binding split barrel"/>
    <property type="match status" value="2"/>
</dbReference>
<evidence type="ECO:0000259" key="1">
    <source>
        <dbReference type="Pfam" id="PF01243"/>
    </source>
</evidence>
<gene>
    <name evidence="2" type="ORF">RZS32_018795</name>
</gene>
<dbReference type="Proteomes" id="UP001281305">
    <property type="component" value="Plasmid unnamed1"/>
</dbReference>
<feature type="domain" description="Pyridoxamine 5'-phosphate oxidase N-terminal" evidence="1">
    <location>
        <begin position="175"/>
        <end position="272"/>
    </location>
</feature>
<dbReference type="PANTHER" id="PTHR42815:SF2">
    <property type="entry name" value="FAD-BINDING, PUTATIVE (AFU_ORTHOLOGUE AFUA_6G07600)-RELATED"/>
    <property type="match status" value="1"/>
</dbReference>